<evidence type="ECO:0000313" key="2">
    <source>
        <dbReference type="EMBL" id="KKM97092.1"/>
    </source>
</evidence>
<organism evidence="2">
    <name type="scientific">marine sediment metagenome</name>
    <dbReference type="NCBI Taxonomy" id="412755"/>
    <lineage>
        <taxon>unclassified sequences</taxon>
        <taxon>metagenomes</taxon>
        <taxon>ecological metagenomes</taxon>
    </lineage>
</organism>
<proteinExistence type="predicted"/>
<dbReference type="SUPFAM" id="SSF46785">
    <property type="entry name" value="Winged helix' DNA-binding domain"/>
    <property type="match status" value="1"/>
</dbReference>
<evidence type="ECO:0000259" key="1">
    <source>
        <dbReference type="Pfam" id="PF16793"/>
    </source>
</evidence>
<dbReference type="InterPro" id="IPR036390">
    <property type="entry name" value="WH_DNA-bd_sf"/>
</dbReference>
<dbReference type="Gene3D" id="3.30.70.1790">
    <property type="entry name" value="RepB DNA-primase, N-terminal domain"/>
    <property type="match status" value="1"/>
</dbReference>
<dbReference type="AlphaFoldDB" id="A0A0F9PV81"/>
<protein>
    <recommendedName>
        <fullName evidence="1">RepB-like DNA primase domain-containing protein</fullName>
    </recommendedName>
</protein>
<dbReference type="Pfam" id="PF16793">
    <property type="entry name" value="RepB_primase"/>
    <property type="match status" value="1"/>
</dbReference>
<dbReference type="InterPro" id="IPR027417">
    <property type="entry name" value="P-loop_NTPase"/>
</dbReference>
<reference evidence="2" key="1">
    <citation type="journal article" date="2015" name="Nature">
        <title>Complex archaea that bridge the gap between prokaryotes and eukaryotes.</title>
        <authorList>
            <person name="Spang A."/>
            <person name="Saw J.H."/>
            <person name="Jorgensen S.L."/>
            <person name="Zaremba-Niedzwiedzka K."/>
            <person name="Martijn J."/>
            <person name="Lind A.E."/>
            <person name="van Eijk R."/>
            <person name="Schleper C."/>
            <person name="Guy L."/>
            <person name="Ettema T.J."/>
        </authorList>
    </citation>
    <scope>NUCLEOTIDE SEQUENCE</scope>
</reference>
<comment type="caution">
    <text evidence="2">The sequence shown here is derived from an EMBL/GenBank/DDBJ whole genome shotgun (WGS) entry which is preliminary data.</text>
</comment>
<dbReference type="Pfam" id="PF13481">
    <property type="entry name" value="AAA_25"/>
    <property type="match status" value="1"/>
</dbReference>
<dbReference type="InterPro" id="IPR039459">
    <property type="entry name" value="RepB-like_DNA_primase_dom"/>
</dbReference>
<sequence length="625" mass="70688">MAHPEERRFFDWLREHSPQAGLLYILAKDREGKVTQYWYTGGTEPEIDALREDHHVWVGLTRYGKRKATKTNVLPTRMVWIDHDGPDANPYDWDPRPHVVIQTSEGRFQAVWLLAEAVSKEETEQLCAGLAQRFGADPSDKDITQVHRVPGTFNLKHDPPYPVKLLWLEEEDKTAPYQPEDLRIAVPVTPVTPVETPGLPDGGTREHALYLLGQLQVPTDTVAEGFIKEQEDRSAALYSLVASVLEKGGSPKDAYNIASHSANQKFDTPERLWEDILRTIPKIHATGGQRWTTHHISNLEGVDDEVLWIVSPYLYSDAVGTVVGEPSSRKSWAILQLLTAIACPEATQFWGQPVLIHGPVLYFNLDDRRARRLKLRLGNILAYYRDGNRSLDIPFEWADSGLNYNVREWKRWLAEDLDRMEQTYGQPVVLTVVDTMHKAGFDPKDWGAGSQVFLDGLTDLAISRKTAFMIVHHTAKSAASRPDNIRISPWGSVFTGASLDPAWRLTRQTSADKEDREHHHIELEYASKEGPESLDPLALIYGKDTSKFEIQVEAASLERKILHQLKIAEETISQAELARRVETTDIQVHRVVSNLEKKGQVVTKKMGAAKMVMLPGTKEDQQSEF</sequence>
<accession>A0A0F9PV81</accession>
<dbReference type="EMBL" id="LAZR01005792">
    <property type="protein sequence ID" value="KKM97092.1"/>
    <property type="molecule type" value="Genomic_DNA"/>
</dbReference>
<feature type="domain" description="RepB-like DNA primase" evidence="1">
    <location>
        <begin position="93"/>
        <end position="168"/>
    </location>
</feature>
<dbReference type="Gene3D" id="3.40.50.300">
    <property type="entry name" value="P-loop containing nucleotide triphosphate hydrolases"/>
    <property type="match status" value="1"/>
</dbReference>
<name>A0A0F9PV81_9ZZZZ</name>
<gene>
    <name evidence="2" type="ORF">LCGC14_1171610</name>
</gene>